<accession>A0ABQ2KLW8</accession>
<comment type="caution">
    <text evidence="2">The sequence shown here is derived from an EMBL/GenBank/DDBJ whole genome shotgun (WGS) entry which is preliminary data.</text>
</comment>
<protein>
    <submittedName>
        <fullName evidence="2">DUF1611 domain-containing protein</fullName>
    </submittedName>
</protein>
<dbReference type="Proteomes" id="UP000626982">
    <property type="component" value="Unassembled WGS sequence"/>
</dbReference>
<dbReference type="RefSeq" id="WP_229679642.1">
    <property type="nucleotide sequence ID" value="NZ_BAABBD010000003.1"/>
</dbReference>
<dbReference type="InterPro" id="IPR027417">
    <property type="entry name" value="P-loop_NTPase"/>
</dbReference>
<evidence type="ECO:0000313" key="3">
    <source>
        <dbReference type="Proteomes" id="UP000626982"/>
    </source>
</evidence>
<dbReference type="EMBL" id="BMLM01000002">
    <property type="protein sequence ID" value="GGN87269.1"/>
    <property type="molecule type" value="Genomic_DNA"/>
</dbReference>
<evidence type="ECO:0000256" key="1">
    <source>
        <dbReference type="SAM" id="MobiDB-lite"/>
    </source>
</evidence>
<feature type="compositionally biased region" description="Low complexity" evidence="1">
    <location>
        <begin position="1"/>
        <end position="18"/>
    </location>
</feature>
<proteinExistence type="predicted"/>
<sequence length="374" mass="38139">MTTISTGLGTGTGDPAVDAPRDARAESLQRTLRLTKRAYTTRRVDLGRAARLRTDLAPRSGDLVLARVGEIGQHQRIELPEGRRAPLREGEEVVVAYGARYAPDQFAAVVPADLGPCSLVAGGGVAGEVVAAHAVMRPATALEPLGILADADGRPLTVAEGGLAEVAPHELRAPRPPVVAVVGAAMNSGKTTTVAKLVRGLAAGGVRVGAVKVTGTGAGGDVHSFRDHGAEVAYDFSDFGHATTAGVDPERLAEVLRRGVERLTADGCEAIVVEVADGVLQADTAALVAHPAFAAHVDGVLFAATDALCGVAGLAWLEARGIRPLAISGVVTASPLATQELRAQVACPVWDAATLADAAHAKGVLAALREAAGR</sequence>
<dbReference type="SUPFAM" id="SSF52540">
    <property type="entry name" value="P-loop containing nucleoside triphosphate hydrolases"/>
    <property type="match status" value="1"/>
</dbReference>
<keyword evidence="3" id="KW-1185">Reference proteome</keyword>
<dbReference type="Gene3D" id="3.40.50.300">
    <property type="entry name" value="P-loop containing nucleotide triphosphate hydrolases"/>
    <property type="match status" value="1"/>
</dbReference>
<feature type="region of interest" description="Disordered" evidence="1">
    <location>
        <begin position="1"/>
        <end position="25"/>
    </location>
</feature>
<organism evidence="2 3">
    <name type="scientific">Agrococcus terreus</name>
    <dbReference type="NCBI Taxonomy" id="574649"/>
    <lineage>
        <taxon>Bacteria</taxon>
        <taxon>Bacillati</taxon>
        <taxon>Actinomycetota</taxon>
        <taxon>Actinomycetes</taxon>
        <taxon>Micrococcales</taxon>
        <taxon>Microbacteriaceae</taxon>
        <taxon>Agrococcus</taxon>
    </lineage>
</organism>
<evidence type="ECO:0000313" key="2">
    <source>
        <dbReference type="EMBL" id="GGN87269.1"/>
    </source>
</evidence>
<name>A0ABQ2KLW8_9MICO</name>
<gene>
    <name evidence="2" type="ORF">GCM10010968_21630</name>
</gene>
<reference evidence="3" key="1">
    <citation type="journal article" date="2019" name="Int. J. Syst. Evol. Microbiol.">
        <title>The Global Catalogue of Microorganisms (GCM) 10K type strain sequencing project: providing services to taxonomists for standard genome sequencing and annotation.</title>
        <authorList>
            <consortium name="The Broad Institute Genomics Platform"/>
            <consortium name="The Broad Institute Genome Sequencing Center for Infectious Disease"/>
            <person name="Wu L."/>
            <person name="Ma J."/>
        </authorList>
    </citation>
    <scope>NUCLEOTIDE SEQUENCE [LARGE SCALE GENOMIC DNA]</scope>
    <source>
        <strain evidence="3">CGMCC 1.6960</strain>
    </source>
</reference>